<evidence type="ECO:0008006" key="3">
    <source>
        <dbReference type="Google" id="ProtNLM"/>
    </source>
</evidence>
<sequence>MRRVFLERLMDWGALPKTRSCPAENCRSEMKLMADTRFCDGVSWYCSAVIPKKNGKRIPCQNRLSIRMRTFFEGSHLTLEQIILIVRGWSKNTPQKEIANKISVSKNTLIVWSSVCRDVATDYCLSHSKLIGGPDKTVDIDLLHGKKKYDTVQYLMLGGVERESGNYFLAIVNERKTGKILAAMKQWIEPNTNVVSDLFKEFSLLSNEGTKKWKTDYRVHFIDPLETAAVKAEGTWWYTKRRTPCKKREDCLAGYFAQYMFLNKCRIDDIDPLIEFLRAENKFYDLDQVSFDTMGRKLSIEEIEARLKEQDDVVCRMVENAKTDDEIRPSLEALLKMKADYKIATGEDWKGRSDEIEITIASEVTYKNNTNYIEENSMNIKDEISDPD</sequence>
<reference evidence="1 2" key="1">
    <citation type="submission" date="2020-11" db="EMBL/GenBank/DDBJ databases">
        <authorList>
            <person name="Wallbank WR R."/>
            <person name="Pardo Diaz C."/>
            <person name="Kozak K."/>
            <person name="Martin S."/>
            <person name="Jiggins C."/>
            <person name="Moest M."/>
            <person name="Warren A I."/>
            <person name="Generalovic N T."/>
            <person name="Byers J.R.P. K."/>
            <person name="Montejo-Kovacevich G."/>
            <person name="Yen C E."/>
        </authorList>
    </citation>
    <scope>NUCLEOTIDE SEQUENCE [LARGE SCALE GENOMIC DNA]</scope>
</reference>
<dbReference type="InParanoid" id="A0A7R8UDL3"/>
<dbReference type="PANTHER" id="PTHR47163">
    <property type="entry name" value="DDE_TNP_IS1595 DOMAIN-CONTAINING PROTEIN"/>
    <property type="match status" value="1"/>
</dbReference>
<protein>
    <recommendedName>
        <fullName evidence="3">Transposase</fullName>
    </recommendedName>
</protein>
<evidence type="ECO:0000313" key="1">
    <source>
        <dbReference type="EMBL" id="CAD7077992.1"/>
    </source>
</evidence>
<dbReference type="PANTHER" id="PTHR47163:SF2">
    <property type="entry name" value="SI:DKEY-17M8.2"/>
    <property type="match status" value="1"/>
</dbReference>
<name>A0A7R8UDL3_HERIL</name>
<dbReference type="Gene3D" id="1.10.287.10">
    <property type="entry name" value="S15/NS1, RNA-binding"/>
    <property type="match status" value="1"/>
</dbReference>
<dbReference type="InterPro" id="IPR053164">
    <property type="entry name" value="IS1016-like_transposase"/>
</dbReference>
<keyword evidence="2" id="KW-1185">Reference proteome</keyword>
<accession>A0A7R8UDL3</accession>
<dbReference type="EMBL" id="LR899009">
    <property type="protein sequence ID" value="CAD7077992.1"/>
    <property type="molecule type" value="Genomic_DNA"/>
</dbReference>
<dbReference type="OrthoDB" id="636685at2759"/>
<dbReference type="AlphaFoldDB" id="A0A7R8UDL3"/>
<dbReference type="Proteomes" id="UP000594454">
    <property type="component" value="Chromosome 1"/>
</dbReference>
<gene>
    <name evidence="1" type="ORF">HERILL_LOCUS1288</name>
</gene>
<dbReference type="SUPFAM" id="SSF47060">
    <property type="entry name" value="S15/NS1 RNA-binding domain"/>
    <property type="match status" value="1"/>
</dbReference>
<evidence type="ECO:0000313" key="2">
    <source>
        <dbReference type="Proteomes" id="UP000594454"/>
    </source>
</evidence>
<proteinExistence type="predicted"/>
<organism evidence="1 2">
    <name type="scientific">Hermetia illucens</name>
    <name type="common">Black soldier fly</name>
    <dbReference type="NCBI Taxonomy" id="343691"/>
    <lineage>
        <taxon>Eukaryota</taxon>
        <taxon>Metazoa</taxon>
        <taxon>Ecdysozoa</taxon>
        <taxon>Arthropoda</taxon>
        <taxon>Hexapoda</taxon>
        <taxon>Insecta</taxon>
        <taxon>Pterygota</taxon>
        <taxon>Neoptera</taxon>
        <taxon>Endopterygota</taxon>
        <taxon>Diptera</taxon>
        <taxon>Brachycera</taxon>
        <taxon>Stratiomyomorpha</taxon>
        <taxon>Stratiomyidae</taxon>
        <taxon>Hermetiinae</taxon>
        <taxon>Hermetia</taxon>
    </lineage>
</organism>
<dbReference type="InterPro" id="IPR009068">
    <property type="entry name" value="uS15_NS1_RNA-bd_sf"/>
</dbReference>